<dbReference type="EMBL" id="QPFP01000093">
    <property type="protein sequence ID" value="TEB22316.1"/>
    <property type="molecule type" value="Genomic_DNA"/>
</dbReference>
<evidence type="ECO:0000313" key="2">
    <source>
        <dbReference type="EMBL" id="TEB22316.1"/>
    </source>
</evidence>
<name>A0A4Y7SKC2_COPMI</name>
<feature type="region of interest" description="Disordered" evidence="1">
    <location>
        <begin position="310"/>
        <end position="329"/>
    </location>
</feature>
<evidence type="ECO:0000256" key="1">
    <source>
        <dbReference type="SAM" id="MobiDB-lite"/>
    </source>
</evidence>
<reference evidence="2 3" key="1">
    <citation type="journal article" date="2019" name="Nat. Ecol. Evol.">
        <title>Megaphylogeny resolves global patterns of mushroom evolution.</title>
        <authorList>
            <person name="Varga T."/>
            <person name="Krizsan K."/>
            <person name="Foldi C."/>
            <person name="Dima B."/>
            <person name="Sanchez-Garcia M."/>
            <person name="Sanchez-Ramirez S."/>
            <person name="Szollosi G.J."/>
            <person name="Szarkandi J.G."/>
            <person name="Papp V."/>
            <person name="Albert L."/>
            <person name="Andreopoulos W."/>
            <person name="Angelini C."/>
            <person name="Antonin V."/>
            <person name="Barry K.W."/>
            <person name="Bougher N.L."/>
            <person name="Buchanan P."/>
            <person name="Buyck B."/>
            <person name="Bense V."/>
            <person name="Catcheside P."/>
            <person name="Chovatia M."/>
            <person name="Cooper J."/>
            <person name="Damon W."/>
            <person name="Desjardin D."/>
            <person name="Finy P."/>
            <person name="Geml J."/>
            <person name="Haridas S."/>
            <person name="Hughes K."/>
            <person name="Justo A."/>
            <person name="Karasinski D."/>
            <person name="Kautmanova I."/>
            <person name="Kiss B."/>
            <person name="Kocsube S."/>
            <person name="Kotiranta H."/>
            <person name="LaButti K.M."/>
            <person name="Lechner B.E."/>
            <person name="Liimatainen K."/>
            <person name="Lipzen A."/>
            <person name="Lukacs Z."/>
            <person name="Mihaltcheva S."/>
            <person name="Morgado L.N."/>
            <person name="Niskanen T."/>
            <person name="Noordeloos M.E."/>
            <person name="Ohm R.A."/>
            <person name="Ortiz-Santana B."/>
            <person name="Ovrebo C."/>
            <person name="Racz N."/>
            <person name="Riley R."/>
            <person name="Savchenko A."/>
            <person name="Shiryaev A."/>
            <person name="Soop K."/>
            <person name="Spirin V."/>
            <person name="Szebenyi C."/>
            <person name="Tomsovsky M."/>
            <person name="Tulloss R.E."/>
            <person name="Uehling J."/>
            <person name="Grigoriev I.V."/>
            <person name="Vagvolgyi C."/>
            <person name="Papp T."/>
            <person name="Martin F.M."/>
            <person name="Miettinen O."/>
            <person name="Hibbett D.S."/>
            <person name="Nagy L.G."/>
        </authorList>
    </citation>
    <scope>NUCLEOTIDE SEQUENCE [LARGE SCALE GENOMIC DNA]</scope>
    <source>
        <strain evidence="2 3">FP101781</strain>
    </source>
</reference>
<comment type="caution">
    <text evidence="2">The sequence shown here is derived from an EMBL/GenBank/DDBJ whole genome shotgun (WGS) entry which is preliminary data.</text>
</comment>
<protein>
    <submittedName>
        <fullName evidence="2">Uncharacterized protein</fullName>
    </submittedName>
</protein>
<gene>
    <name evidence="2" type="ORF">FA13DRAFT_1716149</name>
</gene>
<dbReference type="Proteomes" id="UP000298030">
    <property type="component" value="Unassembled WGS sequence"/>
</dbReference>
<evidence type="ECO:0000313" key="3">
    <source>
        <dbReference type="Proteomes" id="UP000298030"/>
    </source>
</evidence>
<sequence length="436" mass="49481">MSALRRRMSNERERRRRSEAHVDVSLYSKRRERRREGVARYPIPLAVLAPSREARSSLHPTDQIHPGSPDLGGTHRSSRSRSTLLAHSLVDTYLEMIAFFPTLAELERFQFPISKRARLMSREHEPSLSVYASYILYSGRTIQHSTSEIKYVPSQSDLSPTCDEIHLRQKRFDIDALRRGSMEAHPSASARRKRAKLELDRNQNQGAMRWIMTAFDGGFKRPRVRIRRERGRSPPVRSRASIAVGARVRNIRVITPTPANRTTKWTKHGGAVKVVRGTKVPRPSGSFATRPTGITGRVRLARGTRPSKMRFRPQRGHEEGHEAKLRARSPRGVTSVLPGVVWTPRRRSKVDRGNQVVVHPFEKESKLTLPDKRATLSACSYATGARSYTVVYGRFIPKAWVSVARNGHCSALTRREEPGLRYCGSDDHENLGPGLW</sequence>
<proteinExistence type="predicted"/>
<feature type="region of interest" description="Disordered" evidence="1">
    <location>
        <begin position="1"/>
        <end position="23"/>
    </location>
</feature>
<dbReference type="AlphaFoldDB" id="A0A4Y7SKC2"/>
<feature type="compositionally biased region" description="Basic and acidic residues" evidence="1">
    <location>
        <begin position="315"/>
        <end position="325"/>
    </location>
</feature>
<organism evidence="2 3">
    <name type="scientific">Coprinellus micaceus</name>
    <name type="common">Glistening ink-cap mushroom</name>
    <name type="synonym">Coprinus micaceus</name>
    <dbReference type="NCBI Taxonomy" id="71717"/>
    <lineage>
        <taxon>Eukaryota</taxon>
        <taxon>Fungi</taxon>
        <taxon>Dikarya</taxon>
        <taxon>Basidiomycota</taxon>
        <taxon>Agaricomycotina</taxon>
        <taxon>Agaricomycetes</taxon>
        <taxon>Agaricomycetidae</taxon>
        <taxon>Agaricales</taxon>
        <taxon>Agaricineae</taxon>
        <taxon>Psathyrellaceae</taxon>
        <taxon>Coprinellus</taxon>
    </lineage>
</organism>
<accession>A0A4Y7SKC2</accession>
<keyword evidence="3" id="KW-1185">Reference proteome</keyword>
<feature type="region of interest" description="Disordered" evidence="1">
    <location>
        <begin position="54"/>
        <end position="79"/>
    </location>
</feature>